<feature type="region of interest" description="Disordered" evidence="1">
    <location>
        <begin position="95"/>
        <end position="126"/>
    </location>
</feature>
<protein>
    <submittedName>
        <fullName evidence="2">Uncharacterized protein</fullName>
    </submittedName>
</protein>
<evidence type="ECO:0000256" key="1">
    <source>
        <dbReference type="SAM" id="MobiDB-lite"/>
    </source>
</evidence>
<organism evidence="2 3">
    <name type="scientific">Gossypium stocksii</name>
    <dbReference type="NCBI Taxonomy" id="47602"/>
    <lineage>
        <taxon>Eukaryota</taxon>
        <taxon>Viridiplantae</taxon>
        <taxon>Streptophyta</taxon>
        <taxon>Embryophyta</taxon>
        <taxon>Tracheophyta</taxon>
        <taxon>Spermatophyta</taxon>
        <taxon>Magnoliopsida</taxon>
        <taxon>eudicotyledons</taxon>
        <taxon>Gunneridae</taxon>
        <taxon>Pentapetalae</taxon>
        <taxon>rosids</taxon>
        <taxon>malvids</taxon>
        <taxon>Malvales</taxon>
        <taxon>Malvaceae</taxon>
        <taxon>Malvoideae</taxon>
        <taxon>Gossypium</taxon>
    </lineage>
</organism>
<dbReference type="Proteomes" id="UP000828251">
    <property type="component" value="Unassembled WGS sequence"/>
</dbReference>
<comment type="caution">
    <text evidence="2">The sequence shown here is derived from an EMBL/GenBank/DDBJ whole genome shotgun (WGS) entry which is preliminary data.</text>
</comment>
<feature type="compositionally biased region" description="Basic residues" evidence="1">
    <location>
        <begin position="17"/>
        <end position="35"/>
    </location>
</feature>
<evidence type="ECO:0000313" key="2">
    <source>
        <dbReference type="EMBL" id="KAH1038945.1"/>
    </source>
</evidence>
<name>A0A9D3UED9_9ROSI</name>
<dbReference type="AlphaFoldDB" id="A0A9D3UED9"/>
<reference evidence="2 3" key="1">
    <citation type="journal article" date="2021" name="Plant Biotechnol. J.">
        <title>Multi-omics assisted identification of the key and species-specific regulatory components of drought-tolerant mechanisms in Gossypium stocksii.</title>
        <authorList>
            <person name="Yu D."/>
            <person name="Ke L."/>
            <person name="Zhang D."/>
            <person name="Wu Y."/>
            <person name="Sun Y."/>
            <person name="Mei J."/>
            <person name="Sun J."/>
            <person name="Sun Y."/>
        </authorList>
    </citation>
    <scope>NUCLEOTIDE SEQUENCE [LARGE SCALE GENOMIC DNA]</scope>
    <source>
        <strain evidence="3">cv. E1</strain>
        <tissue evidence="2">Leaf</tissue>
    </source>
</reference>
<sequence length="126" mass="14619">MYNETGVNTKLKEPKRYTRQYKGSKTRPKLQHAHLPTRRLCRHEARKTSVRTAVGLAGLLMEAKPYQILRYEPPKAKPVHWLPRTINVRSTEMKDKTGAKRHVMNKAKRTKTRAKARQTTPSMKAT</sequence>
<keyword evidence="3" id="KW-1185">Reference proteome</keyword>
<evidence type="ECO:0000313" key="3">
    <source>
        <dbReference type="Proteomes" id="UP000828251"/>
    </source>
</evidence>
<dbReference type="EMBL" id="JAIQCV010000012">
    <property type="protein sequence ID" value="KAH1038945.1"/>
    <property type="molecule type" value="Genomic_DNA"/>
</dbReference>
<dbReference type="OrthoDB" id="10373295at2759"/>
<feature type="compositionally biased region" description="Basic residues" evidence="1">
    <location>
        <begin position="99"/>
        <end position="116"/>
    </location>
</feature>
<accession>A0A9D3UED9</accession>
<gene>
    <name evidence="2" type="ORF">J1N35_040688</name>
</gene>
<proteinExistence type="predicted"/>
<feature type="region of interest" description="Disordered" evidence="1">
    <location>
        <begin position="1"/>
        <end position="35"/>
    </location>
</feature>